<dbReference type="RefSeq" id="WP_015329857.1">
    <property type="nucleotide sequence ID" value="NC_020054.1"/>
</dbReference>
<dbReference type="GO" id="GO:0005506">
    <property type="term" value="F:iron ion binding"/>
    <property type="evidence" value="ECO:0007669"/>
    <property type="project" value="UniProtKB-ARBA"/>
</dbReference>
<dbReference type="GO" id="GO:0016706">
    <property type="term" value="F:2-oxoglutarate-dependent dioxygenase activity"/>
    <property type="evidence" value="ECO:0007669"/>
    <property type="project" value="UniProtKB-ARBA"/>
</dbReference>
<accession>I0K3Q4</accession>
<dbReference type="SUPFAM" id="SSF51197">
    <property type="entry name" value="Clavaminate synthase-like"/>
    <property type="match status" value="1"/>
</dbReference>
<dbReference type="EMBL" id="HE796683">
    <property type="protein sequence ID" value="CCG98757.1"/>
    <property type="molecule type" value="Genomic_DNA"/>
</dbReference>
<dbReference type="PANTHER" id="PTHR20883">
    <property type="entry name" value="PHYTANOYL-COA DIOXYGENASE DOMAIN CONTAINING 1"/>
    <property type="match status" value="1"/>
</dbReference>
<dbReference type="KEGG" id="fae:FAES_0746"/>
<keyword evidence="2" id="KW-1185">Reference proteome</keyword>
<dbReference type="STRING" id="1166018.FAES_0746"/>
<sequence length="274" mass="30945">MLTSAQIEQYKEQGFLLLKGVLPKEVIEPIYREARAIFAKQIERVLGQKVDIDDRDAFEAAMFAFFEADFNAFSSTGKTVQHTIALHKLGVSDEIIDAIKALGLTEPVIAVRPSMQFNSRFLSKDGNTYWRLGAHQDWRNGQGSLDSVVVWFPMVPAGEEIGALQVIPGSHRDGLMQADAAGYAGVIGEEIDDSRYVQTEYEVGDMLFFSALLVHRSGNNVTRNIRWSVQLRYNNLAEPTFIERGYPMPYIYRPQDELITPDFPTSEQIREVYA</sequence>
<dbReference type="PANTHER" id="PTHR20883:SF14">
    <property type="entry name" value="PHYTANOYL-COA DIOXYGENASE"/>
    <property type="match status" value="1"/>
</dbReference>
<dbReference type="Gene3D" id="2.60.120.620">
    <property type="entry name" value="q2cbj1_9rhob like domain"/>
    <property type="match status" value="1"/>
</dbReference>
<name>I0K3Q4_9BACT</name>
<proteinExistence type="predicted"/>
<keyword evidence="1" id="KW-0223">Dioxygenase</keyword>
<protein>
    <submittedName>
        <fullName evidence="1">Phytanoyl-CoA dioxygenase</fullName>
    </submittedName>
</protein>
<dbReference type="HOGENOM" id="CLU_1037206_0_0_10"/>
<evidence type="ECO:0000313" key="1">
    <source>
        <dbReference type="EMBL" id="CCG98757.1"/>
    </source>
</evidence>
<evidence type="ECO:0000313" key="2">
    <source>
        <dbReference type="Proteomes" id="UP000011058"/>
    </source>
</evidence>
<dbReference type="Proteomes" id="UP000011058">
    <property type="component" value="Chromosome"/>
</dbReference>
<gene>
    <name evidence="1" type="ORF">FAES_0746</name>
</gene>
<reference evidence="1 2" key="1">
    <citation type="journal article" date="2012" name="J. Bacteriol.">
        <title>Genome Sequence of Fibrella aestuarina BUZ 2T, a Filamentous Marine Bacterium.</title>
        <authorList>
            <person name="Filippini M."/>
            <person name="Qi W."/>
            <person name="Blom J."/>
            <person name="Goesmann A."/>
            <person name="Smits T.H."/>
            <person name="Bagheri H.C."/>
        </authorList>
    </citation>
    <scope>NUCLEOTIDE SEQUENCE [LARGE SCALE GENOMIC DNA]</scope>
    <source>
        <strain evidence="2">BUZ 2T</strain>
    </source>
</reference>
<dbReference type="InterPro" id="IPR008775">
    <property type="entry name" value="Phytyl_CoA_dOase-like"/>
</dbReference>
<keyword evidence="1" id="KW-0560">Oxidoreductase</keyword>
<dbReference type="eggNOG" id="COG5285">
    <property type="taxonomic scope" value="Bacteria"/>
</dbReference>
<organism evidence="1 2">
    <name type="scientific">Fibrella aestuarina BUZ 2</name>
    <dbReference type="NCBI Taxonomy" id="1166018"/>
    <lineage>
        <taxon>Bacteria</taxon>
        <taxon>Pseudomonadati</taxon>
        <taxon>Bacteroidota</taxon>
        <taxon>Cytophagia</taxon>
        <taxon>Cytophagales</taxon>
        <taxon>Spirosomataceae</taxon>
        <taxon>Fibrella</taxon>
    </lineage>
</organism>
<dbReference type="OrthoDB" id="976214at2"/>
<dbReference type="AlphaFoldDB" id="I0K3Q4"/>
<dbReference type="Pfam" id="PF05721">
    <property type="entry name" value="PhyH"/>
    <property type="match status" value="1"/>
</dbReference>